<dbReference type="CDD" id="cd06571">
    <property type="entry name" value="Bac_DnaA_C"/>
    <property type="match status" value="1"/>
</dbReference>
<dbReference type="GO" id="GO:0006275">
    <property type="term" value="P:regulation of DNA replication"/>
    <property type="evidence" value="ECO:0007669"/>
    <property type="project" value="UniProtKB-UniRule"/>
</dbReference>
<proteinExistence type="inferred from homology"/>
<dbReference type="PANTHER" id="PTHR30050:SF2">
    <property type="entry name" value="CHROMOSOMAL REPLICATION INITIATOR PROTEIN DNAA"/>
    <property type="match status" value="1"/>
</dbReference>
<comment type="caution">
    <text evidence="8">Lacks conserved residue(s) required for the propagation of feature annotation.</text>
</comment>
<dbReference type="Gene3D" id="1.10.8.60">
    <property type="match status" value="1"/>
</dbReference>
<dbReference type="Gene3D" id="3.30.300.180">
    <property type="match status" value="1"/>
</dbReference>
<evidence type="ECO:0000313" key="15">
    <source>
        <dbReference type="Proteomes" id="UP000777303"/>
    </source>
</evidence>
<comment type="caution">
    <text evidence="14">The sequence shown here is derived from an EMBL/GenBank/DDBJ whole genome shotgun (WGS) entry which is preliminary data.</text>
</comment>
<dbReference type="GO" id="GO:0003688">
    <property type="term" value="F:DNA replication origin binding"/>
    <property type="evidence" value="ECO:0007669"/>
    <property type="project" value="UniProtKB-UniRule"/>
</dbReference>
<dbReference type="GO" id="GO:0008289">
    <property type="term" value="F:lipid binding"/>
    <property type="evidence" value="ECO:0007669"/>
    <property type="project" value="UniProtKB-KW"/>
</dbReference>
<keyword evidence="7 8" id="KW-0238">DNA-binding</keyword>
<evidence type="ECO:0000256" key="9">
    <source>
        <dbReference type="NCBIfam" id="TIGR00362"/>
    </source>
</evidence>
<dbReference type="Pfam" id="PF11638">
    <property type="entry name" value="DnaA_N"/>
    <property type="match status" value="1"/>
</dbReference>
<dbReference type="InterPro" id="IPR024633">
    <property type="entry name" value="DnaA_N_dom"/>
</dbReference>
<dbReference type="HAMAP" id="MF_00377">
    <property type="entry name" value="DnaA_bact"/>
    <property type="match status" value="1"/>
</dbReference>
<keyword evidence="3 8" id="KW-0235">DNA replication</keyword>
<keyword evidence="2 8" id="KW-0963">Cytoplasm</keyword>
<organism evidence="14 15">
    <name type="scientific">Candidatus Paralactobacillus gallistercoris</name>
    <dbReference type="NCBI Taxonomy" id="2838724"/>
    <lineage>
        <taxon>Bacteria</taxon>
        <taxon>Bacillati</taxon>
        <taxon>Bacillota</taxon>
        <taxon>Bacilli</taxon>
        <taxon>Lactobacillales</taxon>
        <taxon>Lactobacillaceae</taxon>
        <taxon>Lactobacillus</taxon>
    </lineage>
</organism>
<gene>
    <name evidence="8 14" type="primary">dnaA</name>
    <name evidence="14" type="ORF">H9901_01215</name>
</gene>
<keyword evidence="4 8" id="KW-0547">Nucleotide-binding</keyword>
<dbReference type="FunFam" id="3.40.50.300:FF:000668">
    <property type="entry name" value="Chromosomal replication initiator protein DnaA"/>
    <property type="match status" value="1"/>
</dbReference>
<feature type="binding site" evidence="8">
    <location>
        <position position="152"/>
    </location>
    <ligand>
        <name>ATP</name>
        <dbReference type="ChEBI" id="CHEBI:30616"/>
    </ligand>
</feature>
<feature type="region of interest" description="Domain IV, binds dsDNA" evidence="8">
    <location>
        <begin position="322"/>
        <end position="450"/>
    </location>
</feature>
<feature type="domain" description="Chromosomal replication initiator DnaA C-terminal" evidence="13">
    <location>
        <begin position="351"/>
        <end position="420"/>
    </location>
</feature>
<comment type="subunit">
    <text evidence="8">Oligomerizes as a right-handed, spiral filament on DNA at oriC.</text>
</comment>
<evidence type="ECO:0000256" key="10">
    <source>
        <dbReference type="RuleBase" id="RU000577"/>
    </source>
</evidence>
<dbReference type="InterPro" id="IPR013159">
    <property type="entry name" value="DnaA_C"/>
</dbReference>
<feature type="region of interest" description="Domain I, interacts with DnaA modulators" evidence="8">
    <location>
        <begin position="1"/>
        <end position="81"/>
    </location>
</feature>
<keyword evidence="6 8" id="KW-0446">Lipid-binding</keyword>
<dbReference type="PROSITE" id="PS01008">
    <property type="entry name" value="DNAA"/>
    <property type="match status" value="1"/>
</dbReference>
<dbReference type="Gene3D" id="1.10.1750.10">
    <property type="match status" value="1"/>
</dbReference>
<dbReference type="InterPro" id="IPR013317">
    <property type="entry name" value="DnaA_dom"/>
</dbReference>
<dbReference type="InterPro" id="IPR010921">
    <property type="entry name" value="Trp_repressor/repl_initiator"/>
</dbReference>
<dbReference type="InterPro" id="IPR003593">
    <property type="entry name" value="AAA+_ATPase"/>
</dbReference>
<evidence type="ECO:0000256" key="4">
    <source>
        <dbReference type="ARBA" id="ARBA00022741"/>
    </source>
</evidence>
<comment type="function">
    <text evidence="8 10">Plays an essential role in the initiation and regulation of chromosomal replication. ATP-DnaA binds to the origin of replication (oriC) to initiate formation of the DNA replication initiation complex once per cell cycle. Binds the DnaA box (a 9 base pair repeat at the origin) and separates the double-stranded (ds)DNA. Forms a right-handed helical filament on oriC DNA; dsDNA binds to the exterior of the filament while single-stranded (ss)DNA is stabiized in the filament's interior. The ATP-DnaA-oriC complex binds and stabilizes one strand of the AT-rich DNA unwinding element (DUE), permitting loading of DNA polymerase. After initiation quickly degrades to an ADP-DnaA complex that is not apt for DNA replication. Binds acidic phospholipids.</text>
</comment>
<protein>
    <recommendedName>
        <fullName evidence="8 9">Chromosomal replication initiator protein DnaA</fullName>
    </recommendedName>
</protein>
<reference evidence="14" key="2">
    <citation type="submission" date="2021-04" db="EMBL/GenBank/DDBJ databases">
        <authorList>
            <person name="Gilroy R."/>
        </authorList>
    </citation>
    <scope>NUCLEOTIDE SEQUENCE</scope>
    <source>
        <strain evidence="14">F6-6636</strain>
    </source>
</reference>
<evidence type="ECO:0000256" key="7">
    <source>
        <dbReference type="ARBA" id="ARBA00023125"/>
    </source>
</evidence>
<evidence type="ECO:0000256" key="1">
    <source>
        <dbReference type="ARBA" id="ARBA00006583"/>
    </source>
</evidence>
<dbReference type="Gene3D" id="3.40.50.300">
    <property type="entry name" value="P-loop containing nucleotide triphosphate hydrolases"/>
    <property type="match status" value="1"/>
</dbReference>
<evidence type="ECO:0000256" key="5">
    <source>
        <dbReference type="ARBA" id="ARBA00022840"/>
    </source>
</evidence>
<dbReference type="SMART" id="SM00382">
    <property type="entry name" value="AAA"/>
    <property type="match status" value="1"/>
</dbReference>
<evidence type="ECO:0000259" key="13">
    <source>
        <dbReference type="SMART" id="SM00760"/>
    </source>
</evidence>
<evidence type="ECO:0000256" key="6">
    <source>
        <dbReference type="ARBA" id="ARBA00023121"/>
    </source>
</evidence>
<dbReference type="InterPro" id="IPR038454">
    <property type="entry name" value="DnaA_N_sf"/>
</dbReference>
<keyword evidence="5 8" id="KW-0067">ATP-binding</keyword>
<feature type="region of interest" description="Domain III, AAA+ region" evidence="8">
    <location>
        <begin position="105"/>
        <end position="321"/>
    </location>
</feature>
<dbReference type="SUPFAM" id="SSF48295">
    <property type="entry name" value="TrpR-like"/>
    <property type="match status" value="1"/>
</dbReference>
<dbReference type="PANTHER" id="PTHR30050">
    <property type="entry name" value="CHROMOSOMAL REPLICATION INITIATOR PROTEIN DNAA"/>
    <property type="match status" value="1"/>
</dbReference>
<feature type="binding site" evidence="8">
    <location>
        <position position="151"/>
    </location>
    <ligand>
        <name>ATP</name>
        <dbReference type="ChEBI" id="CHEBI:30616"/>
    </ligand>
</feature>
<dbReference type="NCBIfam" id="TIGR00362">
    <property type="entry name" value="DnaA"/>
    <property type="match status" value="1"/>
</dbReference>
<dbReference type="EMBL" id="JAHLFS010000017">
    <property type="protein sequence ID" value="MBU3851318.1"/>
    <property type="molecule type" value="Genomic_DNA"/>
</dbReference>
<feature type="binding site" evidence="8">
    <location>
        <position position="149"/>
    </location>
    <ligand>
        <name>ATP</name>
        <dbReference type="ChEBI" id="CHEBI:30616"/>
    </ligand>
</feature>
<dbReference type="FunFam" id="1.10.1750.10:FF:000002">
    <property type="entry name" value="Chromosomal replication initiator protein DnaA"/>
    <property type="match status" value="1"/>
</dbReference>
<comment type="subcellular location">
    <subcellularLocation>
        <location evidence="8">Cytoplasm</location>
    </subcellularLocation>
</comment>
<evidence type="ECO:0000256" key="8">
    <source>
        <dbReference type="HAMAP-Rule" id="MF_00377"/>
    </source>
</evidence>
<reference evidence="14" key="1">
    <citation type="journal article" date="2021" name="PeerJ">
        <title>Extensive microbial diversity within the chicken gut microbiome revealed by metagenomics and culture.</title>
        <authorList>
            <person name="Gilroy R."/>
            <person name="Ravi A."/>
            <person name="Getino M."/>
            <person name="Pursley I."/>
            <person name="Horton D.L."/>
            <person name="Alikhan N.F."/>
            <person name="Baker D."/>
            <person name="Gharbi K."/>
            <person name="Hall N."/>
            <person name="Watson M."/>
            <person name="Adriaenssens E.M."/>
            <person name="Foster-Nyarko E."/>
            <person name="Jarju S."/>
            <person name="Secka A."/>
            <person name="Antonio M."/>
            <person name="Oren A."/>
            <person name="Chaudhuri R.R."/>
            <person name="La Ragione R."/>
            <person name="Hildebrand F."/>
            <person name="Pallen M.J."/>
        </authorList>
    </citation>
    <scope>NUCLEOTIDE SEQUENCE</scope>
    <source>
        <strain evidence="14">F6-6636</strain>
    </source>
</reference>
<dbReference type="AlphaFoldDB" id="A0A948TIM5"/>
<feature type="binding site" evidence="8">
    <location>
        <position position="153"/>
    </location>
    <ligand>
        <name>ATP</name>
        <dbReference type="ChEBI" id="CHEBI:30616"/>
    </ligand>
</feature>
<dbReference type="GO" id="GO:0005524">
    <property type="term" value="F:ATP binding"/>
    <property type="evidence" value="ECO:0007669"/>
    <property type="project" value="UniProtKB-UniRule"/>
</dbReference>
<dbReference type="InterPro" id="IPR027417">
    <property type="entry name" value="P-loop_NTPase"/>
</dbReference>
<dbReference type="InterPro" id="IPR018312">
    <property type="entry name" value="Chromosome_initiator_DnaA_CS"/>
</dbReference>
<evidence type="ECO:0000256" key="11">
    <source>
        <dbReference type="RuleBase" id="RU004227"/>
    </source>
</evidence>
<sequence>MTQLMTLWQNITTELAKQIGTITYNNFVTPAKPIALDDDKIIIQVPNNEAKRYWNKSLAVYVVETARNAVGHVITPVFKLASELPQNTPPKPKQYTKQQLQQASQLNDKYTFDRFIVGKGNDFARATALVVAEEPGIVYNPLLIYGGVGLGKTHLMQAIGHKMLEKNPHANVKYITSEKFTNDFINAIRSNTQEQLREEYRHVDALLVDDIQFFATTERTQEEFFHTFNDLYEQKKQIVMTSDRLPQEISKLKSRLVSRFDWGVSTDITPPDLETRIAILKSNVDTDHLTISDSTLTYISGQIDSNVRELEGALNRVEAYARAHQQTNITTNLAVEALQGLQTVTKSPELAISDIQETVADYYNISVDDLKGKKRNKQIVNPRQIAMYLARELTPNSLPKIGSEFGGRDHTTVMHAYEKIQESINTDDKIKDQIVELRNLLKSKVVDSKS</sequence>
<dbReference type="SMART" id="SM00760">
    <property type="entry name" value="Bac_DnaA_C"/>
    <property type="match status" value="1"/>
</dbReference>
<dbReference type="GO" id="GO:0005737">
    <property type="term" value="C:cytoplasm"/>
    <property type="evidence" value="ECO:0007669"/>
    <property type="project" value="UniProtKB-SubCell"/>
</dbReference>
<dbReference type="SUPFAM" id="SSF52540">
    <property type="entry name" value="P-loop containing nucleoside triphosphate hydrolases"/>
    <property type="match status" value="1"/>
</dbReference>
<evidence type="ECO:0000256" key="2">
    <source>
        <dbReference type="ARBA" id="ARBA00022490"/>
    </source>
</evidence>
<evidence type="ECO:0000256" key="3">
    <source>
        <dbReference type="ARBA" id="ARBA00022705"/>
    </source>
</evidence>
<dbReference type="GO" id="GO:0006270">
    <property type="term" value="P:DNA replication initiation"/>
    <property type="evidence" value="ECO:0007669"/>
    <property type="project" value="UniProtKB-UniRule"/>
</dbReference>
<dbReference type="InterPro" id="IPR020591">
    <property type="entry name" value="Chromosome_initiator_DnaA-like"/>
</dbReference>
<accession>A0A948TIM5</accession>
<evidence type="ECO:0000313" key="14">
    <source>
        <dbReference type="EMBL" id="MBU3851318.1"/>
    </source>
</evidence>
<name>A0A948TIM5_9LACO</name>
<feature type="domain" description="AAA+ ATPase" evidence="12">
    <location>
        <begin position="138"/>
        <end position="292"/>
    </location>
</feature>
<evidence type="ECO:0000259" key="12">
    <source>
        <dbReference type="SMART" id="SM00382"/>
    </source>
</evidence>
<dbReference type="Pfam" id="PF08299">
    <property type="entry name" value="Bac_DnaA_C"/>
    <property type="match status" value="1"/>
</dbReference>
<dbReference type="PRINTS" id="PR00051">
    <property type="entry name" value="DNAA"/>
</dbReference>
<dbReference type="CDD" id="cd00009">
    <property type="entry name" value="AAA"/>
    <property type="match status" value="1"/>
</dbReference>
<comment type="domain">
    <text evidence="8">Domain I is involved in oligomerization and binding regulators, domain II is flexibile and of varying length in different bacteria, domain III forms the AAA+ region, while domain IV binds dsDNA.</text>
</comment>
<comment type="similarity">
    <text evidence="1 8 11">Belongs to the DnaA family.</text>
</comment>
<dbReference type="InterPro" id="IPR001957">
    <property type="entry name" value="Chromosome_initiator_DnaA"/>
</dbReference>
<dbReference type="Proteomes" id="UP000777303">
    <property type="component" value="Unassembled WGS sequence"/>
</dbReference>
<dbReference type="Pfam" id="PF00308">
    <property type="entry name" value="Bac_DnaA"/>
    <property type="match status" value="1"/>
</dbReference>
<dbReference type="GO" id="GO:0005886">
    <property type="term" value="C:plasma membrane"/>
    <property type="evidence" value="ECO:0007669"/>
    <property type="project" value="TreeGrafter"/>
</dbReference>